<keyword evidence="1" id="KW-0472">Membrane</keyword>
<keyword evidence="1" id="KW-0812">Transmembrane</keyword>
<accession>A0ABN1QGL9</accession>
<organism evidence="2 3">
    <name type="scientific">Kribbella koreensis</name>
    <dbReference type="NCBI Taxonomy" id="57909"/>
    <lineage>
        <taxon>Bacteria</taxon>
        <taxon>Bacillati</taxon>
        <taxon>Actinomycetota</taxon>
        <taxon>Actinomycetes</taxon>
        <taxon>Propionibacteriales</taxon>
        <taxon>Kribbellaceae</taxon>
        <taxon>Kribbella</taxon>
    </lineage>
</organism>
<feature type="transmembrane region" description="Helical" evidence="1">
    <location>
        <begin position="92"/>
        <end position="109"/>
    </location>
</feature>
<reference evidence="2 3" key="1">
    <citation type="journal article" date="2019" name="Int. J. Syst. Evol. Microbiol.">
        <title>The Global Catalogue of Microorganisms (GCM) 10K type strain sequencing project: providing services to taxonomists for standard genome sequencing and annotation.</title>
        <authorList>
            <consortium name="The Broad Institute Genomics Platform"/>
            <consortium name="The Broad Institute Genome Sequencing Center for Infectious Disease"/>
            <person name="Wu L."/>
            <person name="Ma J."/>
        </authorList>
    </citation>
    <scope>NUCLEOTIDE SEQUENCE [LARGE SCALE GENOMIC DNA]</scope>
    <source>
        <strain evidence="2 3">JCM 10977</strain>
    </source>
</reference>
<keyword evidence="3" id="KW-1185">Reference proteome</keyword>
<evidence type="ECO:0000313" key="2">
    <source>
        <dbReference type="EMBL" id="GAA0941943.1"/>
    </source>
</evidence>
<feature type="transmembrane region" description="Helical" evidence="1">
    <location>
        <begin position="32"/>
        <end position="49"/>
    </location>
</feature>
<gene>
    <name evidence="2" type="ORF">GCM10009554_33990</name>
</gene>
<dbReference type="EMBL" id="BAAAHK010000007">
    <property type="protein sequence ID" value="GAA0941943.1"/>
    <property type="molecule type" value="Genomic_DNA"/>
</dbReference>
<evidence type="ECO:0000256" key="1">
    <source>
        <dbReference type="SAM" id="Phobius"/>
    </source>
</evidence>
<evidence type="ECO:0000313" key="3">
    <source>
        <dbReference type="Proteomes" id="UP001500542"/>
    </source>
</evidence>
<protein>
    <submittedName>
        <fullName evidence="2">Uncharacterized protein</fullName>
    </submittedName>
</protein>
<comment type="caution">
    <text evidence="2">The sequence shown here is derived from an EMBL/GenBank/DDBJ whole genome shotgun (WGS) entry which is preliminary data.</text>
</comment>
<name>A0ABN1QGL9_9ACTN</name>
<feature type="transmembrane region" description="Helical" evidence="1">
    <location>
        <begin position="56"/>
        <end position="77"/>
    </location>
</feature>
<proteinExistence type="predicted"/>
<sequence>MKYYAIALAVGYPLLALWQIRARKLRDRLDLLIILVAGILFLLLSRTITNWQHVPSWLWLVGLALLAAATAYSGWAWPDLPWLRPARPRRRAISAATQLIIAATLVALLV</sequence>
<keyword evidence="1" id="KW-1133">Transmembrane helix</keyword>
<dbReference type="RefSeq" id="WP_343970265.1">
    <property type="nucleotide sequence ID" value="NZ_BAAAHK010000007.1"/>
</dbReference>
<dbReference type="Proteomes" id="UP001500542">
    <property type="component" value="Unassembled WGS sequence"/>
</dbReference>